<dbReference type="SUPFAM" id="SSF52833">
    <property type="entry name" value="Thioredoxin-like"/>
    <property type="match status" value="1"/>
</dbReference>
<feature type="compositionally biased region" description="Acidic residues" evidence="2">
    <location>
        <begin position="282"/>
        <end position="295"/>
    </location>
</feature>
<keyword evidence="1" id="KW-0175">Coiled coil</keyword>
<evidence type="ECO:0000256" key="1">
    <source>
        <dbReference type="SAM" id="Coils"/>
    </source>
</evidence>
<dbReference type="Proteomes" id="UP001244341">
    <property type="component" value="Chromosome 3b"/>
</dbReference>
<sequence>MDRDSALQAAHDSTVQQTQQLIDELEDMALDPTLDQCCRRDIQSQIAKERIRQSLQREDRIDARQRLAAEAVCRDPAALAAASLQETLQQQRAAAAAFKNENDELDSDLEAEGEGDAELAALRQQRLAQLRAQGAAQQQAQRSGFGSLNDVQEGQLLPLLREPSGRGLLVVHLAVQGFEPCNTLDECLAAAAAQYRGTYFARVVVQRGSALVARLQLPQGVPALLVALQGLVLGKAHISQFGAHDVWEEEVMAYLRRFKVLSTGDAQQRPARPGASSAAAASDDENGSSDEEDTQADGRDAPCEVCGRTYAHTHVRALYSTQQQGSSDADDEVRPPPNYMAAG</sequence>
<feature type="region of interest" description="Disordered" evidence="2">
    <location>
        <begin position="265"/>
        <end position="302"/>
    </location>
</feature>
<organism evidence="3 4">
    <name type="scientific">Tetradesmus obliquus</name>
    <name type="common">Green alga</name>
    <name type="synonym">Acutodesmus obliquus</name>
    <dbReference type="NCBI Taxonomy" id="3088"/>
    <lineage>
        <taxon>Eukaryota</taxon>
        <taxon>Viridiplantae</taxon>
        <taxon>Chlorophyta</taxon>
        <taxon>core chlorophytes</taxon>
        <taxon>Chlorophyceae</taxon>
        <taxon>CS clade</taxon>
        <taxon>Sphaeropleales</taxon>
        <taxon>Scenedesmaceae</taxon>
        <taxon>Tetradesmus</taxon>
    </lineage>
</organism>
<feature type="region of interest" description="Disordered" evidence="2">
    <location>
        <begin position="317"/>
        <end position="343"/>
    </location>
</feature>
<evidence type="ECO:0000313" key="3">
    <source>
        <dbReference type="EMBL" id="WIA11673.1"/>
    </source>
</evidence>
<evidence type="ECO:0000256" key="2">
    <source>
        <dbReference type="SAM" id="MobiDB-lite"/>
    </source>
</evidence>
<keyword evidence="4" id="KW-1185">Reference proteome</keyword>
<accession>A0ABY8TW38</accession>
<dbReference type="PANTHER" id="PTHR21148">
    <property type="entry name" value="THIOREDOXIN DOMAIN-CONTAINING PROTEIN 9"/>
    <property type="match status" value="1"/>
</dbReference>
<dbReference type="EMBL" id="CP126210">
    <property type="protein sequence ID" value="WIA11673.1"/>
    <property type="molecule type" value="Genomic_DNA"/>
</dbReference>
<dbReference type="Gene3D" id="3.40.30.10">
    <property type="entry name" value="Glutaredoxin"/>
    <property type="match status" value="1"/>
</dbReference>
<gene>
    <name evidence="3" type="ORF">OEZ85_011772</name>
</gene>
<evidence type="ECO:0008006" key="5">
    <source>
        <dbReference type="Google" id="ProtNLM"/>
    </source>
</evidence>
<feature type="coiled-coil region" evidence="1">
    <location>
        <begin position="81"/>
        <end position="108"/>
    </location>
</feature>
<protein>
    <recommendedName>
        <fullName evidence="5">Phosducin thioredoxin-like domain-containing protein</fullName>
    </recommendedName>
</protein>
<proteinExistence type="predicted"/>
<reference evidence="3 4" key="1">
    <citation type="submission" date="2023-05" db="EMBL/GenBank/DDBJ databases">
        <title>A 100% complete, gapless, phased diploid assembly of the Scenedesmus obliquus UTEX 3031 genome.</title>
        <authorList>
            <person name="Biondi T.C."/>
            <person name="Hanschen E.R."/>
            <person name="Kwon T."/>
            <person name="Eng W."/>
            <person name="Kruse C.P.S."/>
            <person name="Koehler S.I."/>
            <person name="Kunde Y."/>
            <person name="Gleasner C.D."/>
            <person name="You Mak K.T."/>
            <person name="Polle J."/>
            <person name="Hovde B.T."/>
            <person name="Starkenburg S.R."/>
        </authorList>
    </citation>
    <scope>NUCLEOTIDE SEQUENCE [LARGE SCALE GENOMIC DNA]</scope>
    <source>
        <strain evidence="3 4">DOE0152z</strain>
    </source>
</reference>
<name>A0ABY8TW38_TETOB</name>
<dbReference type="InterPro" id="IPR036249">
    <property type="entry name" value="Thioredoxin-like_sf"/>
</dbReference>
<evidence type="ECO:0000313" key="4">
    <source>
        <dbReference type="Proteomes" id="UP001244341"/>
    </source>
</evidence>